<dbReference type="GO" id="GO:0016787">
    <property type="term" value="F:hydrolase activity"/>
    <property type="evidence" value="ECO:0007669"/>
    <property type="project" value="UniProtKB-ARBA"/>
</dbReference>
<dbReference type="PANTHER" id="PTHR47203">
    <property type="match status" value="1"/>
</dbReference>
<dbReference type="SMART" id="SM00478">
    <property type="entry name" value="ENDO3c"/>
    <property type="match status" value="1"/>
</dbReference>
<keyword evidence="5" id="KW-0539">Nucleus</keyword>
<dbReference type="CDD" id="cd00056">
    <property type="entry name" value="ENDO3c"/>
    <property type="match status" value="1"/>
</dbReference>
<dbReference type="Gene3D" id="1.10.340.30">
    <property type="entry name" value="Hypothetical protein, domain 2"/>
    <property type="match status" value="1"/>
</dbReference>
<dbReference type="Proteomes" id="UP000238479">
    <property type="component" value="Chromosome 3"/>
</dbReference>
<keyword evidence="4" id="KW-0804">Transcription</keyword>
<dbReference type="GO" id="GO:0003700">
    <property type="term" value="F:DNA-binding transcription factor activity"/>
    <property type="evidence" value="ECO:0007669"/>
    <property type="project" value="InterPro"/>
</dbReference>
<dbReference type="GO" id="GO:0006284">
    <property type="term" value="P:base-excision repair"/>
    <property type="evidence" value="ECO:0007669"/>
    <property type="project" value="InterPro"/>
</dbReference>
<dbReference type="InterPro" id="IPR003265">
    <property type="entry name" value="HhH-GPD_domain"/>
</dbReference>
<evidence type="ECO:0000256" key="4">
    <source>
        <dbReference type="ARBA" id="ARBA00023163"/>
    </source>
</evidence>
<evidence type="ECO:0000256" key="5">
    <source>
        <dbReference type="ARBA" id="ARBA00023242"/>
    </source>
</evidence>
<dbReference type="Gene3D" id="3.30.730.10">
    <property type="entry name" value="AP2/ERF domain"/>
    <property type="match status" value="1"/>
</dbReference>
<dbReference type="InterPro" id="IPR036955">
    <property type="entry name" value="AP2/ERF_dom_sf"/>
</dbReference>
<evidence type="ECO:0000256" key="3">
    <source>
        <dbReference type="ARBA" id="ARBA00023125"/>
    </source>
</evidence>
<sequence>MLQLETYTKELDEMQKVSKEEYLASLRRRSSGFSRGVSKYRGVARHHHNGRWEARIGRVFGNKYLYLGTYSSSNDNWANWLIPFCLTTDIGWRMQLGKRFWVLAADSQSLESAIRCGGLAKTKASCIKNMLSCLLEKKEKLCLEYLQDLSVDEIKAELSHFKGIGPKTVACVLMFQLQQDSFPVDTHVFEIAKAMAWVPVGADRNKTYLHLNQWIPDELKFDLNCLLYTHGKLCRKCIKKGGSTSKQQEKEYEDINSNFMYAICNEVM</sequence>
<dbReference type="PANTHER" id="PTHR47203:SF1">
    <property type="entry name" value="HYPOTHETICAL BASE EXCISION DNA REPAIR PROTEIN (EUROFUNG)"/>
    <property type="match status" value="1"/>
</dbReference>
<evidence type="ECO:0000256" key="2">
    <source>
        <dbReference type="ARBA" id="ARBA00023015"/>
    </source>
</evidence>
<keyword evidence="3" id="KW-0238">DNA-binding</keyword>
<dbReference type="GO" id="GO:0140097">
    <property type="term" value="F:catalytic activity, acting on DNA"/>
    <property type="evidence" value="ECO:0007669"/>
    <property type="project" value="UniProtKB-ARBA"/>
</dbReference>
<feature type="domain" description="AP2/ERF" evidence="6">
    <location>
        <begin position="39"/>
        <end position="74"/>
    </location>
</feature>
<dbReference type="EMBL" id="PDCK01000041">
    <property type="protein sequence ID" value="PRQ41661.1"/>
    <property type="molecule type" value="Genomic_DNA"/>
</dbReference>
<name>A0A2P6R5H0_ROSCH</name>
<dbReference type="SUPFAM" id="SSF54171">
    <property type="entry name" value="DNA-binding domain"/>
    <property type="match status" value="1"/>
</dbReference>
<dbReference type="SUPFAM" id="SSF48150">
    <property type="entry name" value="DNA-glycosylase"/>
    <property type="match status" value="1"/>
</dbReference>
<organism evidence="7 8">
    <name type="scientific">Rosa chinensis</name>
    <name type="common">China rose</name>
    <dbReference type="NCBI Taxonomy" id="74649"/>
    <lineage>
        <taxon>Eukaryota</taxon>
        <taxon>Viridiplantae</taxon>
        <taxon>Streptophyta</taxon>
        <taxon>Embryophyta</taxon>
        <taxon>Tracheophyta</taxon>
        <taxon>Spermatophyta</taxon>
        <taxon>Magnoliopsida</taxon>
        <taxon>eudicotyledons</taxon>
        <taxon>Gunneridae</taxon>
        <taxon>Pentapetalae</taxon>
        <taxon>rosids</taxon>
        <taxon>fabids</taxon>
        <taxon>Rosales</taxon>
        <taxon>Rosaceae</taxon>
        <taxon>Rosoideae</taxon>
        <taxon>Rosoideae incertae sedis</taxon>
        <taxon>Rosa</taxon>
    </lineage>
</organism>
<dbReference type="InterPro" id="IPR011257">
    <property type="entry name" value="DNA_glycosylase"/>
</dbReference>
<dbReference type="InterPro" id="IPR016177">
    <property type="entry name" value="DNA-bd_dom_sf"/>
</dbReference>
<evidence type="ECO:0000313" key="8">
    <source>
        <dbReference type="Proteomes" id="UP000238479"/>
    </source>
</evidence>
<accession>A0A2P6R5H0</accession>
<dbReference type="STRING" id="74649.A0A2P6R5H0"/>
<gene>
    <name evidence="7" type="ORF">RchiOBHm_Chr3g0449251</name>
</gene>
<comment type="caution">
    <text evidence="7">The sequence shown here is derived from an EMBL/GenBank/DDBJ whole genome shotgun (WGS) entry which is preliminary data.</text>
</comment>
<keyword evidence="2" id="KW-0805">Transcription regulation</keyword>
<dbReference type="Gene3D" id="1.10.1670.10">
    <property type="entry name" value="Helix-hairpin-Helix base-excision DNA repair enzymes (C-terminal)"/>
    <property type="match status" value="1"/>
</dbReference>
<comment type="subcellular location">
    <subcellularLocation>
        <location evidence="1">Nucleus</location>
    </subcellularLocation>
</comment>
<dbReference type="Gramene" id="PRQ41661">
    <property type="protein sequence ID" value="PRQ41661"/>
    <property type="gene ID" value="RchiOBHm_Chr3g0449251"/>
</dbReference>
<dbReference type="GO" id="GO:0003677">
    <property type="term" value="F:DNA binding"/>
    <property type="evidence" value="ECO:0007669"/>
    <property type="project" value="UniProtKB-KW"/>
</dbReference>
<dbReference type="AlphaFoldDB" id="A0A2P6R5H0"/>
<dbReference type="GO" id="GO:0005634">
    <property type="term" value="C:nucleus"/>
    <property type="evidence" value="ECO:0007669"/>
    <property type="project" value="UniProtKB-SubCell"/>
</dbReference>
<evidence type="ECO:0000313" key="7">
    <source>
        <dbReference type="EMBL" id="PRQ41661.1"/>
    </source>
</evidence>
<dbReference type="InterPro" id="IPR023170">
    <property type="entry name" value="HhH_base_excis_C"/>
</dbReference>
<reference evidence="7 8" key="1">
    <citation type="journal article" date="2018" name="Nat. Genet.">
        <title>The Rosa genome provides new insights in the design of modern roses.</title>
        <authorList>
            <person name="Bendahmane M."/>
        </authorList>
    </citation>
    <scope>NUCLEOTIDE SEQUENCE [LARGE SCALE GENOMIC DNA]</scope>
    <source>
        <strain evidence="8">cv. Old Blush</strain>
    </source>
</reference>
<proteinExistence type="predicted"/>
<evidence type="ECO:0000256" key="1">
    <source>
        <dbReference type="ARBA" id="ARBA00004123"/>
    </source>
</evidence>
<evidence type="ECO:0000259" key="6">
    <source>
        <dbReference type="PROSITE" id="PS51032"/>
    </source>
</evidence>
<dbReference type="PROSITE" id="PS51032">
    <property type="entry name" value="AP2_ERF"/>
    <property type="match status" value="1"/>
</dbReference>
<dbReference type="InterPro" id="IPR001471">
    <property type="entry name" value="AP2/ERF_dom"/>
</dbReference>
<keyword evidence="8" id="KW-1185">Reference proteome</keyword>
<protein>
    <submittedName>
        <fullName evidence="7">Putative transcription factor AP2-EREBP family</fullName>
    </submittedName>
</protein>